<sequence length="178" mass="20927">MSLLNHYRWLYRVMTLMVAVLGAWATASFNVYSFEERAQEQQFQKIIKDLRCPKCQNNNLHDSNAPLAVDIKDYVYDSLQTGQGEAQIVEFLVDKYGEFIIYSPQRPVLWLLPWVVAGGLFLWALINISYKRNQQRKRQADAASASMREIIADYEHEHEPEHEPEHEREREQSSKRQP</sequence>
<feature type="compositionally biased region" description="Basic and acidic residues" evidence="8">
    <location>
        <begin position="150"/>
        <end position="178"/>
    </location>
</feature>
<dbReference type="InterPro" id="IPR005616">
    <property type="entry name" value="CcmH/CycL/Ccl2/NrfF_N"/>
</dbReference>
<gene>
    <name evidence="10" type="ORF">GCU85_04665</name>
</gene>
<dbReference type="EMBL" id="WHNW01000004">
    <property type="protein sequence ID" value="MPV86023.1"/>
    <property type="molecule type" value="Genomic_DNA"/>
</dbReference>
<dbReference type="InParanoid" id="A0A6N7EVV1"/>
<dbReference type="Pfam" id="PF03918">
    <property type="entry name" value="CcmH"/>
    <property type="match status" value="1"/>
</dbReference>
<dbReference type="FunFam" id="1.10.8.640:FF:000001">
    <property type="entry name" value="Cytochrome c-type biogenesis protein"/>
    <property type="match status" value="1"/>
</dbReference>
<evidence type="ECO:0000256" key="1">
    <source>
        <dbReference type="ARBA" id="ARBA00010342"/>
    </source>
</evidence>
<dbReference type="CDD" id="cd16378">
    <property type="entry name" value="CcmH_N"/>
    <property type="match status" value="1"/>
</dbReference>
<keyword evidence="7" id="KW-1133">Transmembrane helix</keyword>
<evidence type="ECO:0000256" key="3">
    <source>
        <dbReference type="ARBA" id="ARBA00022723"/>
    </source>
</evidence>
<name>A0A6N7EVV1_9GAMM</name>
<feature type="transmembrane region" description="Helical" evidence="7">
    <location>
        <begin position="108"/>
        <end position="130"/>
    </location>
</feature>
<dbReference type="AlphaFoldDB" id="A0A6N7EVV1"/>
<evidence type="ECO:0000256" key="4">
    <source>
        <dbReference type="ARBA" id="ARBA00022729"/>
    </source>
</evidence>
<evidence type="ECO:0000313" key="10">
    <source>
        <dbReference type="EMBL" id="MPV86023.1"/>
    </source>
</evidence>
<reference evidence="10 11" key="1">
    <citation type="submission" date="2019-10" db="EMBL/GenBank/DDBJ databases">
        <title>Cardiobacteriales fam. a chemoheterotrophic member of the order Cardiobacteriales, and proposal of Cardiobacteriales fam. nov.</title>
        <authorList>
            <person name="Wang C."/>
        </authorList>
    </citation>
    <scope>NUCLEOTIDE SEQUENCE [LARGE SCALE GENOMIC DNA]</scope>
    <source>
        <strain evidence="10 11">ML27</strain>
    </source>
</reference>
<feature type="region of interest" description="Disordered" evidence="8">
    <location>
        <begin position="140"/>
        <end position="178"/>
    </location>
</feature>
<keyword evidence="4 7" id="KW-0732">Signal</keyword>
<keyword evidence="2 7" id="KW-0349">Heme</keyword>
<accession>A0A6N7EVV1</accession>
<dbReference type="Gene3D" id="1.10.8.640">
    <property type="entry name" value="Cytochrome C biogenesis protein"/>
    <property type="match status" value="1"/>
</dbReference>
<evidence type="ECO:0000256" key="7">
    <source>
        <dbReference type="RuleBase" id="RU364112"/>
    </source>
</evidence>
<evidence type="ECO:0000259" key="9">
    <source>
        <dbReference type="Pfam" id="PF03918"/>
    </source>
</evidence>
<keyword evidence="5" id="KW-0201">Cytochrome c-type biogenesis</keyword>
<dbReference type="InterPro" id="IPR051263">
    <property type="entry name" value="C-type_cytochrome_biogenesis"/>
</dbReference>
<comment type="similarity">
    <text evidence="1 7">Belongs to the CcmH/CycL/Ccl2/NrfF family.</text>
</comment>
<dbReference type="GO" id="GO:0005886">
    <property type="term" value="C:plasma membrane"/>
    <property type="evidence" value="ECO:0007669"/>
    <property type="project" value="TreeGrafter"/>
</dbReference>
<dbReference type="InterPro" id="IPR038297">
    <property type="entry name" value="CcmH/CycL/NrfF/Ccl2_sf"/>
</dbReference>
<keyword evidence="7" id="KW-0472">Membrane</keyword>
<evidence type="ECO:0000256" key="2">
    <source>
        <dbReference type="ARBA" id="ARBA00022617"/>
    </source>
</evidence>
<evidence type="ECO:0000256" key="8">
    <source>
        <dbReference type="SAM" id="MobiDB-lite"/>
    </source>
</evidence>
<dbReference type="PANTHER" id="PTHR47870:SF1">
    <property type="entry name" value="CYTOCHROME C-TYPE BIOGENESIS PROTEIN CCMH"/>
    <property type="match status" value="1"/>
</dbReference>
<dbReference type="PANTHER" id="PTHR47870">
    <property type="entry name" value="CYTOCHROME C-TYPE BIOGENESIS PROTEIN CCMH"/>
    <property type="match status" value="1"/>
</dbReference>
<protein>
    <recommendedName>
        <fullName evidence="7">Cytochrome c-type biogenesis protein</fullName>
    </recommendedName>
</protein>
<dbReference type="RefSeq" id="WP_152809862.1">
    <property type="nucleotide sequence ID" value="NZ_WHNW01000004.1"/>
</dbReference>
<proteinExistence type="inferred from homology"/>
<evidence type="ECO:0000256" key="6">
    <source>
        <dbReference type="ARBA" id="ARBA00023004"/>
    </source>
</evidence>
<dbReference type="Proteomes" id="UP000471298">
    <property type="component" value="Unassembled WGS sequence"/>
</dbReference>
<feature type="transmembrane region" description="Helical" evidence="7">
    <location>
        <begin position="9"/>
        <end position="27"/>
    </location>
</feature>
<evidence type="ECO:0000313" key="11">
    <source>
        <dbReference type="Proteomes" id="UP000471298"/>
    </source>
</evidence>
<feature type="domain" description="CcmH/CycL/Ccl2/NrfF N-terminal" evidence="9">
    <location>
        <begin position="17"/>
        <end position="143"/>
    </location>
</feature>
<comment type="caution">
    <text evidence="10">The sequence shown here is derived from an EMBL/GenBank/DDBJ whole genome shotgun (WGS) entry which is preliminary data.</text>
</comment>
<keyword evidence="3 7" id="KW-0479">Metal-binding</keyword>
<organism evidence="10 11">
    <name type="scientific">Ostreibacterium oceani</name>
    <dbReference type="NCBI Taxonomy" id="2654998"/>
    <lineage>
        <taxon>Bacteria</taxon>
        <taxon>Pseudomonadati</taxon>
        <taxon>Pseudomonadota</taxon>
        <taxon>Gammaproteobacteria</taxon>
        <taxon>Cardiobacteriales</taxon>
        <taxon>Ostreibacteriaceae</taxon>
        <taxon>Ostreibacterium</taxon>
    </lineage>
</organism>
<keyword evidence="6 7" id="KW-0408">Iron</keyword>
<dbReference type="GO" id="GO:0017004">
    <property type="term" value="P:cytochrome complex assembly"/>
    <property type="evidence" value="ECO:0007669"/>
    <property type="project" value="UniProtKB-KW"/>
</dbReference>
<evidence type="ECO:0000256" key="5">
    <source>
        <dbReference type="ARBA" id="ARBA00022748"/>
    </source>
</evidence>
<comment type="function">
    <text evidence="7">Possible subunit of a heme lyase.</text>
</comment>
<dbReference type="GO" id="GO:0046872">
    <property type="term" value="F:metal ion binding"/>
    <property type="evidence" value="ECO:0007669"/>
    <property type="project" value="UniProtKB-KW"/>
</dbReference>
<dbReference type="FunCoup" id="A0A6N7EVV1">
    <property type="interactions" value="87"/>
</dbReference>
<keyword evidence="11" id="KW-1185">Reference proteome</keyword>
<keyword evidence="7" id="KW-0812">Transmembrane</keyword>